<keyword evidence="2" id="KW-0378">Hydrolase</keyword>
<comment type="caution">
    <text evidence="5">The sequence shown here is derived from an EMBL/GenBank/DDBJ whole genome shotgun (WGS) entry which is preliminary data.</text>
</comment>
<evidence type="ECO:0000313" key="5">
    <source>
        <dbReference type="EMBL" id="NEV70168.1"/>
    </source>
</evidence>
<sequence length="258" mass="30105">MLRLSQGQLSLLEYCPRRYQHTILESLSVPSSPELLAAQQWGDRFHLLMQQREMGLPIDPVLQADTELQTCLTQLQAQAPELFDTTGEVFRQSEHERSLIFQNFWLTGVYDLLRLWGDRAEIVDWKTYLQPKSLVHLQRDWQTRLYLYVLAETTDYPPSAISMTYWFVRTVDAQSGKLTPQQVRIPYSAPQHQQTRLDLERLTQRLTDLLAVGIPFPQITDELEKCDRCPFTIRCQRAHTNDLVTELTAFEEIPEVVI</sequence>
<dbReference type="InterPro" id="IPR038726">
    <property type="entry name" value="PDDEXK_AddAB-type"/>
</dbReference>
<dbReference type="GO" id="GO:0006281">
    <property type="term" value="P:DNA repair"/>
    <property type="evidence" value="ECO:0007669"/>
    <property type="project" value="UniProtKB-KW"/>
</dbReference>
<dbReference type="InterPro" id="IPR011604">
    <property type="entry name" value="PDDEXK-like_dom_sf"/>
</dbReference>
<reference evidence="5" key="1">
    <citation type="submission" date="2014-11" db="EMBL/GenBank/DDBJ databases">
        <authorList>
            <person name="Malar M.C."/>
            <person name="Sen D."/>
            <person name="Tripathy S."/>
        </authorList>
    </citation>
    <scope>NUCLEOTIDE SEQUENCE</scope>
    <source>
        <strain evidence="5">BDU141951</strain>
    </source>
</reference>
<evidence type="ECO:0000256" key="2">
    <source>
        <dbReference type="ARBA" id="ARBA00022806"/>
    </source>
</evidence>
<keyword evidence="2" id="KW-0547">Nucleotide-binding</keyword>
<organism evidence="5">
    <name type="scientific">Lyngbya confervoides BDU141951</name>
    <dbReference type="NCBI Taxonomy" id="1574623"/>
    <lineage>
        <taxon>Bacteria</taxon>
        <taxon>Bacillati</taxon>
        <taxon>Cyanobacteriota</taxon>
        <taxon>Cyanophyceae</taxon>
        <taxon>Oscillatoriophycideae</taxon>
        <taxon>Oscillatoriales</taxon>
        <taxon>Microcoleaceae</taxon>
        <taxon>Lyngbya</taxon>
    </lineage>
</organism>
<accession>A0A0C1YBB9</accession>
<evidence type="ECO:0000256" key="1">
    <source>
        <dbReference type="ARBA" id="ARBA00022763"/>
    </source>
</evidence>
<keyword evidence="2" id="KW-0347">Helicase</keyword>
<reference evidence="5" key="3">
    <citation type="submission" date="2020-02" db="EMBL/GenBank/DDBJ databases">
        <authorList>
            <person name="Sarangi A.N."/>
            <person name="Ghosh S."/>
            <person name="Mukherjee M."/>
            <person name="Tripathy S."/>
        </authorList>
    </citation>
    <scope>NUCLEOTIDE SEQUENCE</scope>
    <source>
        <strain evidence="5">BDU141951</strain>
    </source>
</reference>
<dbReference type="EMBL" id="JTHE02000003">
    <property type="protein sequence ID" value="NEV70168.1"/>
    <property type="molecule type" value="Genomic_DNA"/>
</dbReference>
<name>A0A0C1YBB9_9CYAN</name>
<reference evidence="5" key="2">
    <citation type="journal article" date="2015" name="Genome Announc.">
        <title>Draft Genome Sequence of Filamentous Marine Cyanobacterium Lyngbya confervoides Strain BDU141951.</title>
        <authorList>
            <person name="Chandrababunaidu M.M."/>
            <person name="Sen D."/>
            <person name="Tripathy S."/>
        </authorList>
    </citation>
    <scope>NUCLEOTIDE SEQUENCE</scope>
    <source>
        <strain evidence="5">BDU141951</strain>
    </source>
</reference>
<dbReference type="InterPro" id="IPR011335">
    <property type="entry name" value="Restrct_endonuc-II-like"/>
</dbReference>
<keyword evidence="3" id="KW-0234">DNA repair</keyword>
<feature type="domain" description="PD-(D/E)XK endonuclease-like" evidence="4">
    <location>
        <begin position="3"/>
        <end position="236"/>
    </location>
</feature>
<dbReference type="SUPFAM" id="SSF52980">
    <property type="entry name" value="Restriction endonuclease-like"/>
    <property type="match status" value="1"/>
</dbReference>
<evidence type="ECO:0000256" key="3">
    <source>
        <dbReference type="ARBA" id="ARBA00023204"/>
    </source>
</evidence>
<evidence type="ECO:0000259" key="4">
    <source>
        <dbReference type="Pfam" id="PF12705"/>
    </source>
</evidence>
<dbReference type="Gene3D" id="3.90.320.10">
    <property type="match status" value="1"/>
</dbReference>
<keyword evidence="2" id="KW-0067">ATP-binding</keyword>
<keyword evidence="1" id="KW-0227">DNA damage</keyword>
<dbReference type="GO" id="GO:0004386">
    <property type="term" value="F:helicase activity"/>
    <property type="evidence" value="ECO:0007669"/>
    <property type="project" value="UniProtKB-KW"/>
</dbReference>
<dbReference type="Pfam" id="PF12705">
    <property type="entry name" value="PDDEXK_1"/>
    <property type="match status" value="1"/>
</dbReference>
<gene>
    <name evidence="5" type="ORF">QQ91_024065</name>
</gene>
<dbReference type="AlphaFoldDB" id="A0A0C1YBB9"/>
<protein>
    <submittedName>
        <fullName evidence="5">PD-(D/E)XK nuclease family protein</fullName>
    </submittedName>
</protein>
<proteinExistence type="predicted"/>